<accession>A0A0A9BQZ1</accession>
<dbReference type="EMBL" id="GBRH01231486">
    <property type="protein sequence ID" value="JAD66409.1"/>
    <property type="molecule type" value="Transcribed_RNA"/>
</dbReference>
<sequence>MDPSSPSAAAPPVAADTGRYTFSPRLRWQPEMEEYFSAAYGRDRFARISEALAHPSCYSCIRVNTLKSSTDAVMRKLMDFVHENGLSAGINGLEIDGQNGGDQAHEGSSLSLVHKCSYAGLENVLFVRGSGPHVLHYDSQPDQPVKEVIVSRKCAESVLRGAQVCFVFSLLCAYMWGTNQMRGTPKIGERAMFPIGCDLSG</sequence>
<proteinExistence type="predicted"/>
<evidence type="ECO:0000313" key="1">
    <source>
        <dbReference type="EMBL" id="JAD66409.1"/>
    </source>
</evidence>
<protein>
    <submittedName>
        <fullName evidence="1">Uncharacterized protein</fullName>
    </submittedName>
</protein>
<name>A0A0A9BQZ1_ARUDO</name>
<reference evidence="1" key="1">
    <citation type="submission" date="2014-09" db="EMBL/GenBank/DDBJ databases">
        <authorList>
            <person name="Magalhaes I.L.F."/>
            <person name="Oliveira U."/>
            <person name="Santos F.R."/>
            <person name="Vidigal T.H.D.A."/>
            <person name="Brescovit A.D."/>
            <person name="Santos A.J."/>
        </authorList>
    </citation>
    <scope>NUCLEOTIDE SEQUENCE</scope>
    <source>
        <tissue evidence="1">Shoot tissue taken approximately 20 cm above the soil surface</tissue>
    </source>
</reference>
<reference evidence="1" key="2">
    <citation type="journal article" date="2015" name="Data Brief">
        <title>Shoot transcriptome of the giant reed, Arundo donax.</title>
        <authorList>
            <person name="Barrero R.A."/>
            <person name="Guerrero F.D."/>
            <person name="Moolhuijzen P."/>
            <person name="Goolsby J.A."/>
            <person name="Tidwell J."/>
            <person name="Bellgard S.E."/>
            <person name="Bellgard M.I."/>
        </authorList>
    </citation>
    <scope>NUCLEOTIDE SEQUENCE</scope>
    <source>
        <tissue evidence="1">Shoot tissue taken approximately 20 cm above the soil surface</tissue>
    </source>
</reference>
<dbReference type="AlphaFoldDB" id="A0A0A9BQZ1"/>
<organism evidence="1">
    <name type="scientific">Arundo donax</name>
    <name type="common">Giant reed</name>
    <name type="synonym">Donax arundinaceus</name>
    <dbReference type="NCBI Taxonomy" id="35708"/>
    <lineage>
        <taxon>Eukaryota</taxon>
        <taxon>Viridiplantae</taxon>
        <taxon>Streptophyta</taxon>
        <taxon>Embryophyta</taxon>
        <taxon>Tracheophyta</taxon>
        <taxon>Spermatophyta</taxon>
        <taxon>Magnoliopsida</taxon>
        <taxon>Liliopsida</taxon>
        <taxon>Poales</taxon>
        <taxon>Poaceae</taxon>
        <taxon>PACMAD clade</taxon>
        <taxon>Arundinoideae</taxon>
        <taxon>Arundineae</taxon>
        <taxon>Arundo</taxon>
    </lineage>
</organism>